<dbReference type="Pfam" id="PF10240">
    <property type="entry name" value="DUF2464"/>
    <property type="match status" value="1"/>
</dbReference>
<feature type="compositionally biased region" description="Gly residues" evidence="8">
    <location>
        <begin position="185"/>
        <end position="198"/>
    </location>
</feature>
<reference evidence="11 12" key="1">
    <citation type="submission" date="2019-05" db="EMBL/GenBank/DDBJ databases">
        <title>Another draft genome of Portunus trituberculatus and its Hox gene families provides insights of decapod evolution.</title>
        <authorList>
            <person name="Jeong J.-H."/>
            <person name="Song I."/>
            <person name="Kim S."/>
            <person name="Choi T."/>
            <person name="Kim D."/>
            <person name="Ryu S."/>
            <person name="Kim W."/>
        </authorList>
    </citation>
    <scope>NUCLEOTIDE SEQUENCE [LARGE SCALE GENOMIC DNA]</scope>
    <source>
        <tissue evidence="11">Muscle</tissue>
    </source>
</reference>
<dbReference type="PANTHER" id="PTHR31547">
    <property type="entry name" value="MULTIVESICULAR BODY SUBUNIT 12B"/>
    <property type="match status" value="1"/>
</dbReference>
<dbReference type="GO" id="GO:0046755">
    <property type="term" value="P:viral budding"/>
    <property type="evidence" value="ECO:0007669"/>
    <property type="project" value="TreeGrafter"/>
</dbReference>
<keyword evidence="5" id="KW-0653">Protein transport</keyword>
<keyword evidence="4" id="KW-0967">Endosome</keyword>
<feature type="domain" description="UMA" evidence="9">
    <location>
        <begin position="266"/>
        <end position="314"/>
    </location>
</feature>
<evidence type="ECO:0000256" key="8">
    <source>
        <dbReference type="SAM" id="MobiDB-lite"/>
    </source>
</evidence>
<comment type="subcellular location">
    <subcellularLocation>
        <location evidence="1">Late endosome membrane</location>
        <topology evidence="1">Peripheral membrane protein</topology>
    </subcellularLocation>
</comment>
<feature type="compositionally biased region" description="Pro residues" evidence="8">
    <location>
        <begin position="220"/>
        <end position="232"/>
    </location>
</feature>
<dbReference type="Gene3D" id="2.100.10.50">
    <property type="match status" value="1"/>
</dbReference>
<evidence type="ECO:0000259" key="10">
    <source>
        <dbReference type="PROSITE" id="PS51498"/>
    </source>
</evidence>
<evidence type="ECO:0000259" key="9">
    <source>
        <dbReference type="PROSITE" id="PS51497"/>
    </source>
</evidence>
<evidence type="ECO:0000256" key="2">
    <source>
        <dbReference type="ARBA" id="ARBA00010432"/>
    </source>
</evidence>
<evidence type="ECO:0000256" key="3">
    <source>
        <dbReference type="ARBA" id="ARBA00022448"/>
    </source>
</evidence>
<name>A0A5B7CIW3_PORTR</name>
<evidence type="ECO:0000256" key="4">
    <source>
        <dbReference type="ARBA" id="ARBA00022753"/>
    </source>
</evidence>
<sequence>MMRDLYNALPLPDDRPITSVCVVEELSGCPPNYTAVSKTHDQDIDADLYKDGFFRRVTRYLCHSKVDGYMGYVVEHMAIVNDRDSRPTGYTIVEQTFDTSQKAFKKKQLCYKQVPQNMASQTITDIIILSRSKMAPEGFSLVGEMNGLCICVKCGPAPAPGFNKSGGQLASSALPYGMDPRRGMSAGGEGGGGGGGRMYPGLMPTRPAPDLPPVTGSPGPGRPQGPAPPLPPRVMRYPAPHTPSPTHHAMAHTDTSTLYGPGQSALFGVPFVLNKKYVKSGDSATANIPTFSKKNRQQIEDEFYYNFTLEQDIVQRPSTT</sequence>
<dbReference type="GO" id="GO:0015031">
    <property type="term" value="P:protein transport"/>
    <property type="evidence" value="ECO:0007669"/>
    <property type="project" value="UniProtKB-KW"/>
</dbReference>
<feature type="domain" description="MABP" evidence="10">
    <location>
        <begin position="14"/>
        <end position="156"/>
    </location>
</feature>
<gene>
    <name evidence="11" type="primary">MVB12B</name>
    <name evidence="11" type="ORF">E2C01_002109</name>
</gene>
<organism evidence="11 12">
    <name type="scientific">Portunus trituberculatus</name>
    <name type="common">Swimming crab</name>
    <name type="synonym">Neptunus trituberculatus</name>
    <dbReference type="NCBI Taxonomy" id="210409"/>
    <lineage>
        <taxon>Eukaryota</taxon>
        <taxon>Metazoa</taxon>
        <taxon>Ecdysozoa</taxon>
        <taxon>Arthropoda</taxon>
        <taxon>Crustacea</taxon>
        <taxon>Multicrustacea</taxon>
        <taxon>Malacostraca</taxon>
        <taxon>Eumalacostraca</taxon>
        <taxon>Eucarida</taxon>
        <taxon>Decapoda</taxon>
        <taxon>Pleocyemata</taxon>
        <taxon>Brachyura</taxon>
        <taxon>Eubrachyura</taxon>
        <taxon>Portunoidea</taxon>
        <taxon>Portunidae</taxon>
        <taxon>Portuninae</taxon>
        <taxon>Portunus</taxon>
    </lineage>
</organism>
<protein>
    <submittedName>
        <fullName evidence="11">Multivesicular body subunit 12B</fullName>
    </submittedName>
</protein>
<evidence type="ECO:0000256" key="1">
    <source>
        <dbReference type="ARBA" id="ARBA00004633"/>
    </source>
</evidence>
<proteinExistence type="inferred from homology"/>
<evidence type="ECO:0000256" key="6">
    <source>
        <dbReference type="ARBA" id="ARBA00023136"/>
    </source>
</evidence>
<keyword evidence="12" id="KW-1185">Reference proteome</keyword>
<dbReference type="GO" id="GO:0031902">
    <property type="term" value="C:late endosome membrane"/>
    <property type="evidence" value="ECO:0007669"/>
    <property type="project" value="UniProtKB-SubCell"/>
</dbReference>
<dbReference type="InterPro" id="IPR018798">
    <property type="entry name" value="MVB12A/B"/>
</dbReference>
<evidence type="ECO:0000256" key="5">
    <source>
        <dbReference type="ARBA" id="ARBA00022927"/>
    </source>
</evidence>
<dbReference type="EMBL" id="VSRR010000072">
    <property type="protein sequence ID" value="MPC09497.1"/>
    <property type="molecule type" value="Genomic_DNA"/>
</dbReference>
<dbReference type="InterPro" id="IPR040297">
    <property type="entry name" value="MVB12B"/>
</dbReference>
<dbReference type="OrthoDB" id="6021306at2759"/>
<dbReference type="PANTHER" id="PTHR31547:SF1">
    <property type="entry name" value="MULTIVESICULAR BODY SUBUNIT 12B"/>
    <property type="match status" value="1"/>
</dbReference>
<comment type="caution">
    <text evidence="11">The sequence shown here is derived from an EMBL/GenBank/DDBJ whole genome shotgun (WGS) entry which is preliminary data.</text>
</comment>
<keyword evidence="3" id="KW-0813">Transport</keyword>
<keyword evidence="6" id="KW-0472">Membrane</keyword>
<comment type="function">
    <text evidence="7">Component of the ESCRT-I complex, a regulator of vesicular trafficking process. Required for the sorting of endocytic ubiquitinated cargos into multivesicular bodies.</text>
</comment>
<dbReference type="GO" id="GO:0019075">
    <property type="term" value="P:virus maturation"/>
    <property type="evidence" value="ECO:0007669"/>
    <property type="project" value="TreeGrafter"/>
</dbReference>
<dbReference type="Proteomes" id="UP000324222">
    <property type="component" value="Unassembled WGS sequence"/>
</dbReference>
<evidence type="ECO:0000313" key="12">
    <source>
        <dbReference type="Proteomes" id="UP000324222"/>
    </source>
</evidence>
<evidence type="ECO:0000313" key="11">
    <source>
        <dbReference type="EMBL" id="MPC09497.1"/>
    </source>
</evidence>
<dbReference type="GO" id="GO:0042058">
    <property type="term" value="P:regulation of epidermal growth factor receptor signaling pathway"/>
    <property type="evidence" value="ECO:0007669"/>
    <property type="project" value="TreeGrafter"/>
</dbReference>
<feature type="region of interest" description="Disordered" evidence="8">
    <location>
        <begin position="180"/>
        <end position="234"/>
    </location>
</feature>
<accession>A0A5B7CIW3</accession>
<dbReference type="PROSITE" id="PS51497">
    <property type="entry name" value="UMA"/>
    <property type="match status" value="1"/>
</dbReference>
<comment type="similarity">
    <text evidence="2">Belongs to the MVB12 family.</text>
</comment>
<dbReference type="PROSITE" id="PS51498">
    <property type="entry name" value="MABP"/>
    <property type="match status" value="1"/>
</dbReference>
<dbReference type="InterPro" id="IPR023340">
    <property type="entry name" value="UMA"/>
</dbReference>
<evidence type="ECO:0000256" key="7">
    <source>
        <dbReference type="ARBA" id="ARBA00053101"/>
    </source>
</evidence>
<dbReference type="FunFam" id="2.100.10.50:FF:000002">
    <property type="entry name" value="Multivesicular body subunit 12B"/>
    <property type="match status" value="1"/>
</dbReference>
<dbReference type="InterPro" id="IPR023341">
    <property type="entry name" value="MABP"/>
</dbReference>
<dbReference type="AlphaFoldDB" id="A0A5B7CIW3"/>
<dbReference type="GO" id="GO:0000813">
    <property type="term" value="C:ESCRT I complex"/>
    <property type="evidence" value="ECO:0007669"/>
    <property type="project" value="InterPro"/>
</dbReference>